<accession>A0A0J1K4G5</accession>
<evidence type="ECO:0000313" key="2">
    <source>
        <dbReference type="EMBL" id="KLV09292.1"/>
    </source>
</evidence>
<reference evidence="2 3" key="1">
    <citation type="submission" date="2015-05" db="EMBL/GenBank/DDBJ databases">
        <title>Photobacterium galathea sp. nov.</title>
        <authorList>
            <person name="Machado H."/>
            <person name="Gram L."/>
        </authorList>
    </citation>
    <scope>NUCLEOTIDE SEQUENCE [LARGE SCALE GENOMIC DNA]</scope>
    <source>
        <strain evidence="2 3">CGMCC 1.12159</strain>
    </source>
</reference>
<dbReference type="EMBL" id="LDOT01000002">
    <property type="protein sequence ID" value="KLV09292.1"/>
    <property type="molecule type" value="Genomic_DNA"/>
</dbReference>
<keyword evidence="1" id="KW-0472">Membrane</keyword>
<keyword evidence="1" id="KW-1133">Transmembrane helix</keyword>
<organism evidence="2 3">
    <name type="scientific">Photobacterium aquae</name>
    <dbReference type="NCBI Taxonomy" id="1195763"/>
    <lineage>
        <taxon>Bacteria</taxon>
        <taxon>Pseudomonadati</taxon>
        <taxon>Pseudomonadota</taxon>
        <taxon>Gammaproteobacteria</taxon>
        <taxon>Vibrionales</taxon>
        <taxon>Vibrionaceae</taxon>
        <taxon>Photobacterium</taxon>
    </lineage>
</organism>
<feature type="transmembrane region" description="Helical" evidence="1">
    <location>
        <begin position="6"/>
        <end position="24"/>
    </location>
</feature>
<dbReference type="Proteomes" id="UP000036097">
    <property type="component" value="Unassembled WGS sequence"/>
</dbReference>
<proteinExistence type="predicted"/>
<comment type="caution">
    <text evidence="2">The sequence shown here is derived from an EMBL/GenBank/DDBJ whole genome shotgun (WGS) entry which is preliminary data.</text>
</comment>
<keyword evidence="1" id="KW-0812">Transmembrane</keyword>
<dbReference type="PATRIC" id="fig|1195763.3.peg.783"/>
<sequence>MDVFFYISLPVLLFLMFYSFADYFNDTIYFGRGEYHNDLVVTSHIRHCYSNRYVLNAFIEKSNGDVDRIHCSGTLTDEYYFVPEDMKNGCFGSYRIKKLSKGCYMMESDSVDSFTQHFFFCKIDVKHKMA</sequence>
<gene>
    <name evidence="2" type="ORF">ABT56_03640</name>
</gene>
<evidence type="ECO:0000256" key="1">
    <source>
        <dbReference type="SAM" id="Phobius"/>
    </source>
</evidence>
<protein>
    <submittedName>
        <fullName evidence="2">Uncharacterized protein</fullName>
    </submittedName>
</protein>
<keyword evidence="3" id="KW-1185">Reference proteome</keyword>
<evidence type="ECO:0000313" key="3">
    <source>
        <dbReference type="Proteomes" id="UP000036097"/>
    </source>
</evidence>
<name>A0A0J1K4G5_9GAMM</name>
<dbReference type="AlphaFoldDB" id="A0A0J1K4G5"/>